<keyword evidence="3" id="KW-0274">FAD</keyword>
<reference evidence="6" key="2">
    <citation type="submission" date="1998-12" db="EMBL/GenBank/DDBJ databases">
        <authorList>
            <person name="Yang K."/>
        </authorList>
    </citation>
    <scope>NUCLEOTIDE SEQUENCE</scope>
    <source>
        <strain evidence="6">SP5230</strain>
    </source>
</reference>
<feature type="region of interest" description="Disordered" evidence="4">
    <location>
        <begin position="1"/>
        <end position="21"/>
    </location>
</feature>
<dbReference type="GO" id="GO:0071949">
    <property type="term" value="F:FAD binding"/>
    <property type="evidence" value="ECO:0007669"/>
    <property type="project" value="InterPro"/>
</dbReference>
<dbReference type="InterPro" id="IPR050641">
    <property type="entry name" value="RIFMO-like"/>
</dbReference>
<name>Q56156_STRVZ</name>
<dbReference type="Gene3D" id="3.40.30.120">
    <property type="match status" value="1"/>
</dbReference>
<dbReference type="PRINTS" id="PR00420">
    <property type="entry name" value="RNGMNOXGNASE"/>
</dbReference>
<dbReference type="Pfam" id="PF21274">
    <property type="entry name" value="Rng_hyd_C"/>
    <property type="match status" value="1"/>
</dbReference>
<proteinExistence type="predicted"/>
<dbReference type="EMBL" id="U28382">
    <property type="protein sequence ID" value="AAC98517.1"/>
    <property type="molecule type" value="Genomic_DNA"/>
</dbReference>
<protein>
    <submittedName>
        <fullName evidence="6">C-16 hydroxylase</fullName>
    </submittedName>
</protein>
<dbReference type="Gene3D" id="3.50.50.60">
    <property type="entry name" value="FAD/NAD(P)-binding domain"/>
    <property type="match status" value="1"/>
</dbReference>
<evidence type="ECO:0000259" key="5">
    <source>
        <dbReference type="Pfam" id="PF01494"/>
    </source>
</evidence>
<sequence>MTEPRRAGAPAPESPDAPDTPVLLDADVVVIGAGPTGLMLAGELRLGGADVIVLESRETPTTESRASTLHARTMELLDDRGLLTPLGTPPSEPRGGHFGGIPLDLTLPGRHPGQWKVEQTRTEALLQEWATGLGADVRRGHTLRSLTVTETYAEAGATGPGGRDVRVRARYAVGCDGERTTVRALAGAEFPGQEARRELLRADVAGIDVPDRRFQRLPGGLAVAACRNGVTRVMVHEFGRPAVARTGEPEFREVVDVWKRVTGEDITAGTPLWVNSFHDANRQLTRYRDGRVLWAGDAAHQQMPIGGQALNLGLQDAVNLGWKLAAVVRGTAPDGLLDTYHDERHAVGRQVLGNIRAQALLLLGGPEAEPVRSLLGGPEAEPVRSLLGPLIALDDVRAHLAGKVSGLDIRYGAGAADVHPLTGTRLPRTALVDDGREGLHPSLRAGQGLVLTLDPSGTGPGTGAAAAAAWAGRVGTAVARPVPGGVLDGLDAVLVRPDGYLAWTSADGAGPEAALHRWFGAPTHL</sequence>
<evidence type="ECO:0000256" key="3">
    <source>
        <dbReference type="ARBA" id="ARBA00022827"/>
    </source>
</evidence>
<reference evidence="6" key="3">
    <citation type="submission" date="1998-12" db="EMBL/GenBank/DDBJ databases">
        <authorList>
            <person name="Han L."/>
        </authorList>
    </citation>
    <scope>NUCLEOTIDE SEQUENCE</scope>
    <source>
        <strain evidence="6">SP5230</strain>
    </source>
</reference>
<evidence type="ECO:0000256" key="2">
    <source>
        <dbReference type="ARBA" id="ARBA00022630"/>
    </source>
</evidence>
<reference evidence="6" key="1">
    <citation type="journal article" date="1996" name="Microbiology">
        <title>Accumulation of the angucycline antibiotic rabelomycin after disruption of an oxygenase gene in the jadomycin B biosynthetic gene cluster of Streptomyces venezuelae.</title>
        <authorList>
            <person name="Yang K."/>
            <person name="Han L."/>
            <person name="Ayer S.W."/>
            <person name="Vining L.C."/>
        </authorList>
    </citation>
    <scope>NUCLEOTIDE SEQUENCE</scope>
    <source>
        <strain evidence="6">SP5230</strain>
    </source>
</reference>
<feature type="domain" description="FAD-binding" evidence="5">
    <location>
        <begin position="25"/>
        <end position="352"/>
    </location>
</feature>
<evidence type="ECO:0000256" key="4">
    <source>
        <dbReference type="SAM" id="MobiDB-lite"/>
    </source>
</evidence>
<dbReference type="Gene3D" id="3.30.70.2450">
    <property type="match status" value="1"/>
</dbReference>
<keyword evidence="2" id="KW-0285">Flavoprotein</keyword>
<evidence type="ECO:0000256" key="1">
    <source>
        <dbReference type="ARBA" id="ARBA00001974"/>
    </source>
</evidence>
<dbReference type="Pfam" id="PF01494">
    <property type="entry name" value="FAD_binding_3"/>
    <property type="match status" value="1"/>
</dbReference>
<dbReference type="AlphaFoldDB" id="Q56156"/>
<dbReference type="InterPro" id="IPR036188">
    <property type="entry name" value="FAD/NAD-bd_sf"/>
</dbReference>
<comment type="cofactor">
    <cofactor evidence="1">
        <name>FAD</name>
        <dbReference type="ChEBI" id="CHEBI:57692"/>
    </cofactor>
</comment>
<dbReference type="PANTHER" id="PTHR43004:SF19">
    <property type="entry name" value="BINDING MONOOXYGENASE, PUTATIVE (JCVI)-RELATED"/>
    <property type="match status" value="1"/>
</dbReference>
<dbReference type="GO" id="GO:0016709">
    <property type="term" value="F:oxidoreductase activity, acting on paired donors, with incorporation or reduction of molecular oxygen, NAD(P)H as one donor, and incorporation of one atom of oxygen"/>
    <property type="evidence" value="ECO:0007669"/>
    <property type="project" value="UniProtKB-ARBA"/>
</dbReference>
<evidence type="ECO:0000313" key="6">
    <source>
        <dbReference type="EMBL" id="AAC98517.1"/>
    </source>
</evidence>
<dbReference type="SUPFAM" id="SSF51905">
    <property type="entry name" value="FAD/NAD(P)-binding domain"/>
    <property type="match status" value="1"/>
</dbReference>
<accession>Q56156</accession>
<dbReference type="PANTHER" id="PTHR43004">
    <property type="entry name" value="TRK SYSTEM POTASSIUM UPTAKE PROTEIN"/>
    <property type="match status" value="1"/>
</dbReference>
<dbReference type="InterPro" id="IPR002938">
    <property type="entry name" value="FAD-bd"/>
</dbReference>
<organism evidence="6">
    <name type="scientific">Streptomyces venezuelae</name>
    <dbReference type="NCBI Taxonomy" id="54571"/>
    <lineage>
        <taxon>Bacteria</taxon>
        <taxon>Bacillati</taxon>
        <taxon>Actinomycetota</taxon>
        <taxon>Actinomycetes</taxon>
        <taxon>Kitasatosporales</taxon>
        <taxon>Streptomycetaceae</taxon>
        <taxon>Streptomyces</taxon>
    </lineage>
</organism>